<sequence length="109" mass="11247">MRKTAIGVGLAAVAVAAGMSVPAAAFAAQIPCGNPTDVKVYLQSGTKICFAGVGQNSFNKVGVVKVEAGAYIGSVTVGTVRRSFQPGDTLRFQPPVDPHYITLKALTRP</sequence>
<evidence type="ECO:0008006" key="4">
    <source>
        <dbReference type="Google" id="ProtNLM"/>
    </source>
</evidence>
<evidence type="ECO:0000313" key="3">
    <source>
        <dbReference type="Proteomes" id="UP001241758"/>
    </source>
</evidence>
<keyword evidence="3" id="KW-1185">Reference proteome</keyword>
<proteinExistence type="predicted"/>
<evidence type="ECO:0000313" key="2">
    <source>
        <dbReference type="EMBL" id="MDI6100691.1"/>
    </source>
</evidence>
<reference evidence="2 3" key="1">
    <citation type="submission" date="2023-05" db="EMBL/GenBank/DDBJ databases">
        <title>Actinoplanes sp. NEAU-A12 genome sequencing.</title>
        <authorList>
            <person name="Wang Z.-S."/>
        </authorList>
    </citation>
    <scope>NUCLEOTIDE SEQUENCE [LARGE SCALE GENOMIC DNA]</scope>
    <source>
        <strain evidence="2 3">NEAU-A12</strain>
    </source>
</reference>
<dbReference type="Proteomes" id="UP001241758">
    <property type="component" value="Unassembled WGS sequence"/>
</dbReference>
<feature type="signal peptide" evidence="1">
    <location>
        <begin position="1"/>
        <end position="27"/>
    </location>
</feature>
<comment type="caution">
    <text evidence="2">The sequence shown here is derived from an EMBL/GenBank/DDBJ whole genome shotgun (WGS) entry which is preliminary data.</text>
</comment>
<dbReference type="EMBL" id="JASCTH010000011">
    <property type="protein sequence ID" value="MDI6100691.1"/>
    <property type="molecule type" value="Genomic_DNA"/>
</dbReference>
<protein>
    <recommendedName>
        <fullName evidence="4">Streptomyces killer toxin-like beta/gamma crystallin domain-containing protein</fullName>
    </recommendedName>
</protein>
<accession>A0ABT6WLS2</accession>
<organism evidence="2 3">
    <name type="scientific">Actinoplanes sandaracinus</name>
    <dbReference type="NCBI Taxonomy" id="3045177"/>
    <lineage>
        <taxon>Bacteria</taxon>
        <taxon>Bacillati</taxon>
        <taxon>Actinomycetota</taxon>
        <taxon>Actinomycetes</taxon>
        <taxon>Micromonosporales</taxon>
        <taxon>Micromonosporaceae</taxon>
        <taxon>Actinoplanes</taxon>
    </lineage>
</organism>
<dbReference type="RefSeq" id="WP_282761510.1">
    <property type="nucleotide sequence ID" value="NZ_JASCTH010000011.1"/>
</dbReference>
<name>A0ABT6WLS2_9ACTN</name>
<feature type="chain" id="PRO_5047452713" description="Streptomyces killer toxin-like beta/gamma crystallin domain-containing protein" evidence="1">
    <location>
        <begin position="28"/>
        <end position="109"/>
    </location>
</feature>
<gene>
    <name evidence="2" type="ORF">QLQ12_18950</name>
</gene>
<keyword evidence="1" id="KW-0732">Signal</keyword>
<evidence type="ECO:0000256" key="1">
    <source>
        <dbReference type="SAM" id="SignalP"/>
    </source>
</evidence>